<dbReference type="Pfam" id="PF26133">
    <property type="entry name" value="DUF8039"/>
    <property type="match status" value="1"/>
</dbReference>
<dbReference type="SMR" id="A0A1D6LIU5"/>
<dbReference type="InterPro" id="IPR002618">
    <property type="entry name" value="UDPGP_fam"/>
</dbReference>
<evidence type="ECO:0000256" key="6">
    <source>
        <dbReference type="ARBA" id="ARBA00022806"/>
    </source>
</evidence>
<dbReference type="SMART" id="SM00487">
    <property type="entry name" value="DEXDc"/>
    <property type="match status" value="1"/>
</dbReference>
<dbReference type="GO" id="GO:0005524">
    <property type="term" value="F:ATP binding"/>
    <property type="evidence" value="ECO:0007669"/>
    <property type="project" value="UniProtKB-KW"/>
</dbReference>
<dbReference type="PANTHER" id="PTHR47963">
    <property type="entry name" value="DEAD-BOX ATP-DEPENDENT RNA HELICASE 47, MITOCHONDRIAL"/>
    <property type="match status" value="1"/>
</dbReference>
<dbReference type="Gene3D" id="2.160.10.10">
    <property type="entry name" value="Hexapeptide repeat proteins"/>
    <property type="match status" value="1"/>
</dbReference>
<protein>
    <recommendedName>
        <fullName evidence="1">RNA helicase</fullName>
        <ecNumber evidence="1">3.6.4.13</ecNumber>
    </recommendedName>
</protein>
<keyword evidence="7 9" id="KW-0067">ATP-binding</keyword>
<evidence type="ECO:0000256" key="5">
    <source>
        <dbReference type="ARBA" id="ARBA00022801"/>
    </source>
</evidence>
<dbReference type="PROSITE" id="PS51192">
    <property type="entry name" value="HELICASE_ATP_BIND_1"/>
    <property type="match status" value="1"/>
</dbReference>
<dbReference type="Pfam" id="PF26142">
    <property type="entry name" value="DD_DDX21-DDX50"/>
    <property type="match status" value="1"/>
</dbReference>
<organism evidence="11">
    <name type="scientific">Zea mays</name>
    <name type="common">Maize</name>
    <dbReference type="NCBI Taxonomy" id="4577"/>
    <lineage>
        <taxon>Eukaryota</taxon>
        <taxon>Viridiplantae</taxon>
        <taxon>Streptophyta</taxon>
        <taxon>Embryophyta</taxon>
        <taxon>Tracheophyta</taxon>
        <taxon>Spermatophyta</taxon>
        <taxon>Magnoliopsida</taxon>
        <taxon>Liliopsida</taxon>
        <taxon>Poales</taxon>
        <taxon>Poaceae</taxon>
        <taxon>PACMAD clade</taxon>
        <taxon>Panicoideae</taxon>
        <taxon>Andropogonodae</taxon>
        <taxon>Andropogoneae</taxon>
        <taxon>Tripsacinae</taxon>
        <taxon>Zea</taxon>
    </lineage>
</organism>
<comment type="catalytic activity">
    <reaction evidence="8">
        <text>ATP + H2O = ADP + phosphate + H(+)</text>
        <dbReference type="Rhea" id="RHEA:13065"/>
        <dbReference type="ChEBI" id="CHEBI:15377"/>
        <dbReference type="ChEBI" id="CHEBI:15378"/>
        <dbReference type="ChEBI" id="CHEBI:30616"/>
        <dbReference type="ChEBI" id="CHEBI:43474"/>
        <dbReference type="ChEBI" id="CHEBI:456216"/>
        <dbReference type="EC" id="3.6.4.13"/>
    </reaction>
</comment>
<dbReference type="GO" id="GO:0070569">
    <property type="term" value="F:uridylyltransferase activity"/>
    <property type="evidence" value="ECO:0007669"/>
    <property type="project" value="InterPro"/>
</dbReference>
<dbReference type="InterPro" id="IPR014722">
    <property type="entry name" value="Rib_uL2_dom2"/>
</dbReference>
<keyword evidence="6 9" id="KW-0347">Helicase</keyword>
<dbReference type="EMBL" id="CM000782">
    <property type="protein sequence ID" value="AQK79705.1"/>
    <property type="molecule type" value="Genomic_DNA"/>
</dbReference>
<dbReference type="InterPro" id="IPR014001">
    <property type="entry name" value="Helicase_ATP-bd"/>
</dbReference>
<dbReference type="InterPro" id="IPR000629">
    <property type="entry name" value="RNA-helicase_DEAD-box_CS"/>
</dbReference>
<dbReference type="InterPro" id="IPR011545">
    <property type="entry name" value="DEAD/DEAH_box_helicase_dom"/>
</dbReference>
<evidence type="ECO:0000256" key="9">
    <source>
        <dbReference type="RuleBase" id="RU000492"/>
    </source>
</evidence>
<dbReference type="EC" id="3.6.4.13" evidence="1"/>
<dbReference type="STRING" id="4577.A0A1D6LIU5"/>
<dbReference type="InterPro" id="IPR044742">
    <property type="entry name" value="DEAD/DEAH_RhlB"/>
</dbReference>
<dbReference type="Gene3D" id="3.40.50.300">
    <property type="entry name" value="P-loop containing nucleotide triphosphate hydrolases"/>
    <property type="match status" value="1"/>
</dbReference>
<dbReference type="PROSITE" id="PS00039">
    <property type="entry name" value="DEAD_ATP_HELICASE"/>
    <property type="match status" value="1"/>
</dbReference>
<dbReference type="InterPro" id="IPR041982">
    <property type="entry name" value="Ribosomal_eS4_KOW"/>
</dbReference>
<evidence type="ECO:0000256" key="2">
    <source>
        <dbReference type="ARBA" id="ARBA00022679"/>
    </source>
</evidence>
<dbReference type="GO" id="GO:0016787">
    <property type="term" value="F:hydrolase activity"/>
    <property type="evidence" value="ECO:0007669"/>
    <property type="project" value="UniProtKB-KW"/>
</dbReference>
<evidence type="ECO:0000256" key="8">
    <source>
        <dbReference type="ARBA" id="ARBA00047984"/>
    </source>
</evidence>
<dbReference type="InterPro" id="IPR058352">
    <property type="entry name" value="DUF8039"/>
</dbReference>
<reference evidence="11" key="1">
    <citation type="submission" date="2015-12" db="EMBL/GenBank/DDBJ databases">
        <title>Update maize B73 reference genome by single molecule sequencing technologies.</title>
        <authorList>
            <consortium name="Maize Genome Sequencing Project"/>
            <person name="Ware D."/>
        </authorList>
    </citation>
    <scope>NUCLEOTIDE SEQUENCE</scope>
    <source>
        <tissue evidence="11">Seedling</tissue>
    </source>
</reference>
<dbReference type="InParanoid" id="A0A1D6LIU5"/>
<dbReference type="Gene3D" id="2.30.30.30">
    <property type="match status" value="1"/>
</dbReference>
<comment type="similarity">
    <text evidence="9">Belongs to the DEAD box helicase family.</text>
</comment>
<evidence type="ECO:0000256" key="4">
    <source>
        <dbReference type="ARBA" id="ARBA00022741"/>
    </source>
</evidence>
<dbReference type="GO" id="GO:0003676">
    <property type="term" value="F:nucleic acid binding"/>
    <property type="evidence" value="ECO:0007669"/>
    <property type="project" value="InterPro"/>
</dbReference>
<keyword evidence="5 9" id="KW-0378">Hydrolase</keyword>
<dbReference type="FunFam" id="2.30.30.30:FF:000031">
    <property type="entry name" value="40S ribosomal protein S4-3"/>
    <property type="match status" value="1"/>
</dbReference>
<accession>A0A1D6LIU5</accession>
<feature type="domain" description="Helicase ATP-binding" evidence="10">
    <location>
        <begin position="187"/>
        <end position="323"/>
    </location>
</feature>
<dbReference type="PANTHER" id="PTHR47963:SF8">
    <property type="entry name" value="ATP-DEPENDENT RNA HELICASE DEAD"/>
    <property type="match status" value="1"/>
</dbReference>
<evidence type="ECO:0000256" key="1">
    <source>
        <dbReference type="ARBA" id="ARBA00012552"/>
    </source>
</evidence>
<keyword evidence="3" id="KW-0548">Nucleotidyltransferase</keyword>
<dbReference type="AlphaFoldDB" id="A0A1D6LIU5"/>
<keyword evidence="4 9" id="KW-0547">Nucleotide-binding</keyword>
<dbReference type="InterPro" id="IPR027417">
    <property type="entry name" value="P-loop_NTPase"/>
</dbReference>
<dbReference type="CDD" id="cd06087">
    <property type="entry name" value="KOW_RPS4"/>
    <property type="match status" value="1"/>
</dbReference>
<name>A0A1D6LIU5_MAIZE</name>
<dbReference type="Pfam" id="PF01704">
    <property type="entry name" value="UDPGP"/>
    <property type="match status" value="1"/>
</dbReference>
<dbReference type="SUPFAM" id="SSF51161">
    <property type="entry name" value="Trimeric LpxA-like enzymes"/>
    <property type="match status" value="1"/>
</dbReference>
<proteinExistence type="inferred from homology"/>
<evidence type="ECO:0000256" key="3">
    <source>
        <dbReference type="ARBA" id="ARBA00022695"/>
    </source>
</evidence>
<dbReference type="ExpressionAtlas" id="A0A1D6LIU5">
    <property type="expression patterns" value="baseline and differential"/>
</dbReference>
<gene>
    <name evidence="11" type="ORF">ZEAMMB73_Zm00001d035797</name>
</gene>
<dbReference type="InterPro" id="IPR059027">
    <property type="entry name" value="DD_DDX21-DDX50"/>
</dbReference>
<dbReference type="Pfam" id="PF00270">
    <property type="entry name" value="DEAD"/>
    <property type="match status" value="1"/>
</dbReference>
<dbReference type="SUPFAM" id="SSF52540">
    <property type="entry name" value="P-loop containing nucleoside triphosphate hydrolases"/>
    <property type="match status" value="1"/>
</dbReference>
<dbReference type="IntAct" id="A0A1D6LIU5">
    <property type="interactions" value="1"/>
</dbReference>
<evidence type="ECO:0000256" key="7">
    <source>
        <dbReference type="ARBA" id="ARBA00022840"/>
    </source>
</evidence>
<evidence type="ECO:0000313" key="11">
    <source>
        <dbReference type="EMBL" id="AQK79705.1"/>
    </source>
</evidence>
<dbReference type="GO" id="GO:0003724">
    <property type="term" value="F:RNA helicase activity"/>
    <property type="evidence" value="ECO:0007669"/>
    <property type="project" value="UniProtKB-EC"/>
</dbReference>
<evidence type="ECO:0000259" key="10">
    <source>
        <dbReference type="PROSITE" id="PS51192"/>
    </source>
</evidence>
<keyword evidence="2" id="KW-0808">Transferase</keyword>
<dbReference type="CDD" id="cd00268">
    <property type="entry name" value="DEADc"/>
    <property type="match status" value="1"/>
</dbReference>
<dbReference type="InterPro" id="IPR050547">
    <property type="entry name" value="DEAD_box_RNA_helicases"/>
</dbReference>
<sequence>MKCKLVVQIGSQSVVVARGQAYPPKDVVTVHGIERRDDHTKVQVDFVFDNFLEFPLPIPIAGGDMFTLGEAKNSFVLWPKSGIQLAEGSAGFATCPLLPDEIANVRERLLDFFMNESDLYTLVDGFVTRNSARTNPSNPSIELGPEFKKVGSFLGRFKSIPSIVELDSLKSLVNGANKASRRTEHGRTPSVLVLLPTRELANQVHADFEFYGATFGLSACCVYGGSPYHPQEMALRRGVDIVVGTPGRVKDFIVKGTLNLKCLKFCVLDEADEMLNMGFVDDVELILGKVEDATKVQTLLFNATLPDWVNKLSMRFLKVDRKTVDLVGNEKLKASASVKHLALPCNKAARAQVILDIIRLEVEPSSSLRRRILHHSFLCQQTRKGVWVKFEHISVPQPTDVAQSAGSEAADAIASVSDSVIPIFRQQAEQLLSSSSLSAADLLAKALAKAVVKICVLGLHGHKEKIIVIFLGGLQYTTSSNWQTDVVTWVCYNIPVIVFLRRRGHICSHWCYLQFDVGNVVMVTGGRNTERVGVIKNWEKHKGIFEVIDVLLGVFCMLCLVFSYLLYRKT</sequence>
<dbReference type="InterPro" id="IPR011004">
    <property type="entry name" value="Trimer_LpxA-like_sf"/>
</dbReference>